<organism evidence="2 3">
    <name type="scientific">Leptospira santarosai str. ZUN179</name>
    <dbReference type="NCBI Taxonomy" id="1049985"/>
    <lineage>
        <taxon>Bacteria</taxon>
        <taxon>Pseudomonadati</taxon>
        <taxon>Spirochaetota</taxon>
        <taxon>Spirochaetia</taxon>
        <taxon>Leptospirales</taxon>
        <taxon>Leptospiraceae</taxon>
        <taxon>Leptospira</taxon>
    </lineage>
</organism>
<evidence type="ECO:0000313" key="2">
    <source>
        <dbReference type="EMBL" id="EMO43809.1"/>
    </source>
</evidence>
<accession>M6URX6</accession>
<dbReference type="Proteomes" id="UP000012160">
    <property type="component" value="Unassembled WGS sequence"/>
</dbReference>
<feature type="compositionally biased region" description="Basic residues" evidence="1">
    <location>
        <begin position="43"/>
        <end position="52"/>
    </location>
</feature>
<name>M6URX6_9LEPT</name>
<feature type="region of interest" description="Disordered" evidence="1">
    <location>
        <begin position="25"/>
        <end position="52"/>
    </location>
</feature>
<evidence type="ECO:0000313" key="3">
    <source>
        <dbReference type="Proteomes" id="UP000012160"/>
    </source>
</evidence>
<dbReference type="AlphaFoldDB" id="M6URX6"/>
<dbReference type="EMBL" id="AHOQ02000048">
    <property type="protein sequence ID" value="EMO43809.1"/>
    <property type="molecule type" value="Genomic_DNA"/>
</dbReference>
<proteinExistence type="predicted"/>
<gene>
    <name evidence="2" type="ORF">LEP1GSC187_0486</name>
</gene>
<protein>
    <submittedName>
        <fullName evidence="2">Uncharacterized protein</fullName>
    </submittedName>
</protein>
<reference evidence="2 3" key="1">
    <citation type="submission" date="2013-01" db="EMBL/GenBank/DDBJ databases">
        <authorList>
            <person name="Harkins D.M."/>
            <person name="Durkin A.S."/>
            <person name="Brinkac L.M."/>
            <person name="Haft D.H."/>
            <person name="Selengut J.D."/>
            <person name="Sanka R."/>
            <person name="DePew J."/>
            <person name="Purushe J."/>
            <person name="Matthias M.A."/>
            <person name="Vinetz J.M."/>
            <person name="Sutton G.G."/>
            <person name="Nierman W.C."/>
            <person name="Fouts D.E."/>
        </authorList>
    </citation>
    <scope>NUCLEOTIDE SEQUENCE [LARGE SCALE GENOMIC DNA]</scope>
    <source>
        <strain evidence="2 3">ZUN179</strain>
    </source>
</reference>
<evidence type="ECO:0000256" key="1">
    <source>
        <dbReference type="SAM" id="MobiDB-lite"/>
    </source>
</evidence>
<sequence length="52" mass="6219">MRDWNNIRKKYITAEDDAALRAANSQIEKSKNKRPVAFLDPTRRHKRHREEG</sequence>
<comment type="caution">
    <text evidence="2">The sequence shown here is derived from an EMBL/GenBank/DDBJ whole genome shotgun (WGS) entry which is preliminary data.</text>
</comment>